<proteinExistence type="predicted"/>
<dbReference type="EMBL" id="UINC01222764">
    <property type="protein sequence ID" value="SVE51682.1"/>
    <property type="molecule type" value="Genomic_DNA"/>
</dbReference>
<protein>
    <submittedName>
        <fullName evidence="1">Uncharacterized protein</fullName>
    </submittedName>
</protein>
<name>A0A383E4C4_9ZZZZ</name>
<accession>A0A383E4C4</accession>
<reference evidence="1" key="1">
    <citation type="submission" date="2018-05" db="EMBL/GenBank/DDBJ databases">
        <authorList>
            <person name="Lanie J.A."/>
            <person name="Ng W.-L."/>
            <person name="Kazmierczak K.M."/>
            <person name="Andrzejewski T.M."/>
            <person name="Davidsen T.M."/>
            <person name="Wayne K.J."/>
            <person name="Tettelin H."/>
            <person name="Glass J.I."/>
            <person name="Rusch D."/>
            <person name="Podicherti R."/>
            <person name="Tsui H.-C.T."/>
            <person name="Winkler M.E."/>
        </authorList>
    </citation>
    <scope>NUCLEOTIDE SEQUENCE</scope>
</reference>
<gene>
    <name evidence="1" type="ORF">METZ01_LOCUS504536</name>
</gene>
<dbReference type="AlphaFoldDB" id="A0A383E4C4"/>
<sequence>MELHSQYIDKFGDGFNTVVMSDDEEKALIPLMRKAIDTNQKIEHKILEDILGKDFDNAKDFDV</sequence>
<organism evidence="1">
    <name type="scientific">marine metagenome</name>
    <dbReference type="NCBI Taxonomy" id="408172"/>
    <lineage>
        <taxon>unclassified sequences</taxon>
        <taxon>metagenomes</taxon>
        <taxon>ecological metagenomes</taxon>
    </lineage>
</organism>
<evidence type="ECO:0000313" key="1">
    <source>
        <dbReference type="EMBL" id="SVE51682.1"/>
    </source>
</evidence>